<sequence>MQFRPVIALLAVATAVAAAPCDSCDGGDSGGSGGSDSGSQCSSNQESKCCSGLTQGLNLNILPALCLPLLGSCNNQVACCESNGIVRTPELPHHSALSSAYIATASNNSRTMSDEEVIRDSVHRHVLLRLRGIEGVVPASRCTRIVLDQYSGN</sequence>
<dbReference type="OrthoDB" id="10562084at2759"/>
<evidence type="ECO:0008006" key="4">
    <source>
        <dbReference type="Google" id="ProtNLM"/>
    </source>
</evidence>
<keyword evidence="3" id="KW-1185">Reference proteome</keyword>
<reference evidence="2 3" key="1">
    <citation type="submission" date="2014-06" db="EMBL/GenBank/DDBJ databases">
        <title>The Genome of the Aflatoxigenic Filamentous Fungus Aspergillus nomius.</title>
        <authorList>
            <person name="Moore M.G."/>
            <person name="Shannon B.M."/>
            <person name="Brian M.M."/>
        </authorList>
    </citation>
    <scope>NUCLEOTIDE SEQUENCE [LARGE SCALE GENOMIC DNA]</scope>
    <source>
        <strain evidence="2 3">NRRL 13137</strain>
    </source>
</reference>
<feature type="signal peptide" evidence="1">
    <location>
        <begin position="1"/>
        <end position="18"/>
    </location>
</feature>
<dbReference type="RefSeq" id="XP_015409456.1">
    <property type="nucleotide sequence ID" value="XM_015547963.1"/>
</dbReference>
<protein>
    <recommendedName>
        <fullName evidence="4">Hydrophobin</fullName>
    </recommendedName>
</protein>
<evidence type="ECO:0000313" key="2">
    <source>
        <dbReference type="EMBL" id="KNG88533.1"/>
    </source>
</evidence>
<evidence type="ECO:0000313" key="3">
    <source>
        <dbReference type="Proteomes" id="UP000037505"/>
    </source>
</evidence>
<accession>A0A0L1JAU6</accession>
<organism evidence="2 3">
    <name type="scientific">Aspergillus nomiae NRRL (strain ATCC 15546 / NRRL 13137 / CBS 260.88 / M93)</name>
    <dbReference type="NCBI Taxonomy" id="1509407"/>
    <lineage>
        <taxon>Eukaryota</taxon>
        <taxon>Fungi</taxon>
        <taxon>Dikarya</taxon>
        <taxon>Ascomycota</taxon>
        <taxon>Pezizomycotina</taxon>
        <taxon>Eurotiomycetes</taxon>
        <taxon>Eurotiomycetidae</taxon>
        <taxon>Eurotiales</taxon>
        <taxon>Aspergillaceae</taxon>
        <taxon>Aspergillus</taxon>
        <taxon>Aspergillus subgen. Circumdati</taxon>
    </lineage>
</organism>
<comment type="caution">
    <text evidence="2">The sequence shown here is derived from an EMBL/GenBank/DDBJ whole genome shotgun (WGS) entry which is preliminary data.</text>
</comment>
<dbReference type="GeneID" id="26804510"/>
<proteinExistence type="predicted"/>
<dbReference type="EMBL" id="JNOM01000050">
    <property type="protein sequence ID" value="KNG88533.1"/>
    <property type="molecule type" value="Genomic_DNA"/>
</dbReference>
<gene>
    <name evidence="2" type="ORF">ANOM_002706</name>
</gene>
<feature type="chain" id="PRO_5005553377" description="Hydrophobin" evidence="1">
    <location>
        <begin position="19"/>
        <end position="153"/>
    </location>
</feature>
<dbReference type="AlphaFoldDB" id="A0A0L1JAU6"/>
<name>A0A0L1JAU6_ASPN3</name>
<dbReference type="Proteomes" id="UP000037505">
    <property type="component" value="Unassembled WGS sequence"/>
</dbReference>
<evidence type="ECO:0000256" key="1">
    <source>
        <dbReference type="SAM" id="SignalP"/>
    </source>
</evidence>
<keyword evidence="1" id="KW-0732">Signal</keyword>